<evidence type="ECO:0000313" key="3">
    <source>
        <dbReference type="Proteomes" id="UP001143545"/>
    </source>
</evidence>
<protein>
    <recommendedName>
        <fullName evidence="4">Metalloprotease</fullName>
    </recommendedName>
</protein>
<dbReference type="EMBL" id="BRVP01000008">
    <property type="protein sequence ID" value="GLB52405.1"/>
    <property type="molecule type" value="Genomic_DNA"/>
</dbReference>
<reference evidence="2" key="1">
    <citation type="submission" date="2022-07" db="EMBL/GenBank/DDBJ databases">
        <title>Taxonomy of Novel Oxalotrophic and Methylotrophic Bacteria.</title>
        <authorList>
            <person name="Sahin N."/>
            <person name="Tani A."/>
        </authorList>
    </citation>
    <scope>NUCLEOTIDE SEQUENCE</scope>
    <source>
        <strain evidence="2">AM327</strain>
    </source>
</reference>
<dbReference type="Proteomes" id="UP001143545">
    <property type="component" value="Unassembled WGS sequence"/>
</dbReference>
<sequence>MWYTLKSNSINRIKYLAFLCLACNFVFAQNEQQITATLHENAKSINIQQKITFTNHSKDTLNQIYLYDWNNAYQNKNTALAKRFAEEFDKSLHFANEEQRGNTKIISLIDKNFNPLNWKRLEADDIIKVQLKSPVYPGENYILDVTYTIKLPSAEFTGYGYNKNGRIKLEYWYLSPIPYTTDWNLYSNMNLNDMYLEPSNYSIGFNYPISLHLTTNADSITEKPVDSYIQSKLYFKNAKSVKFYLEPTKTFTTIETEHVLFKTNIVPVNISEPVSFLSLDKVSRFLNTYLDNKEQIKILISESDYRKNPIYGLSQLPSFLRPFQDQFIYELKLLKTSLNNYLLEAIDADPRKDKWVFDTIETYLMMQFIEDYYPDMKMAGNFANIWGIKSFHFSQMDFNEQYQMYYMLMARKHIDQPMSMERDSLIKFNNNIANKYKAGIGLKYLDDYNEDKIGIPVISEFLNSGNTTKENFENLLVSNSKKDINWFFNDYVNSTKKIDYKITCIKENKDSLNIRVKNKMTANVPISLYTFKNKQLVNKYWLENINDTKTINIKNNGEDKFVLNYEKIIPEYNQRNNYKSTKGFLLNHKPLQVRLFQDAEDPNYNQVFFMPEFGFNLYDGLILGTKLYNKTLLTKPFLYTIRPQYGFSSKDIVGGASVQYRQFVENSNLFLINYALSGAYYHYAEGLVYKSFTPSVSFTFRPEDLRSNKRQRLNVRAVNIERQEDTLVVLENPSYTVFNARYLNYNNDILNYKSWFIDAQVGNKFSKVSFNYEYRKLYNSNRQLNIRVFGGKFIHNNTNTNYFDFALDRPTDYLFDYNYLGRSENSGLFSQQLIMAEGGFKSKLIPQYSNDWMLTTNFSTSIYRWIEAYGDLGFVKNKHMPTKFVYDSGIRLNLVTDYFELYLPVYSNNGWEISDPSYANNIRFVVTISPRALTGLFTRKWF</sequence>
<feature type="signal peptide" evidence="1">
    <location>
        <begin position="1"/>
        <end position="28"/>
    </location>
</feature>
<organism evidence="2 3">
    <name type="scientific">Neptunitalea chrysea</name>
    <dbReference type="NCBI Taxonomy" id="1647581"/>
    <lineage>
        <taxon>Bacteria</taxon>
        <taxon>Pseudomonadati</taxon>
        <taxon>Bacteroidota</taxon>
        <taxon>Flavobacteriia</taxon>
        <taxon>Flavobacteriales</taxon>
        <taxon>Flavobacteriaceae</taxon>
        <taxon>Neptunitalea</taxon>
    </lineage>
</organism>
<accession>A0A9W6B4J6</accession>
<gene>
    <name evidence="2" type="ORF">NBRC110019_14450</name>
</gene>
<feature type="chain" id="PRO_5040931675" description="Metalloprotease" evidence="1">
    <location>
        <begin position="29"/>
        <end position="942"/>
    </location>
</feature>
<comment type="caution">
    <text evidence="2">The sequence shown here is derived from an EMBL/GenBank/DDBJ whole genome shotgun (WGS) entry which is preliminary data.</text>
</comment>
<name>A0A9W6B4J6_9FLAO</name>
<proteinExistence type="predicted"/>
<evidence type="ECO:0000313" key="2">
    <source>
        <dbReference type="EMBL" id="GLB52405.1"/>
    </source>
</evidence>
<evidence type="ECO:0008006" key="4">
    <source>
        <dbReference type="Google" id="ProtNLM"/>
    </source>
</evidence>
<keyword evidence="3" id="KW-1185">Reference proteome</keyword>
<keyword evidence="1" id="KW-0732">Signal</keyword>
<evidence type="ECO:0000256" key="1">
    <source>
        <dbReference type="SAM" id="SignalP"/>
    </source>
</evidence>
<dbReference type="AlphaFoldDB" id="A0A9W6B4J6"/>